<feature type="site" description="Interacts with tRNA" evidence="9">
    <location>
        <position position="302"/>
    </location>
</feature>
<feature type="site" description="Interacts with tRNA; defines subfamily-specific binding signature" evidence="9">
    <location>
        <position position="50"/>
    </location>
</feature>
<feature type="binding site" evidence="9 12">
    <location>
        <begin position="238"/>
        <end position="239"/>
    </location>
    <ligand>
        <name>FMN</name>
        <dbReference type="ChEBI" id="CHEBI:58210"/>
    </ligand>
</feature>
<feature type="site" description="Interacts with tRNA" evidence="9">
    <location>
        <position position="110"/>
    </location>
</feature>
<keyword evidence="3 9" id="KW-0285">Flavoprotein</keyword>
<dbReference type="GO" id="GO:0102262">
    <property type="term" value="F:tRNA-dihydrouridine16 synthase activity"/>
    <property type="evidence" value="ECO:0007669"/>
    <property type="project" value="RHEA"/>
</dbReference>
<keyword evidence="6 9" id="KW-0521">NADP</keyword>
<evidence type="ECO:0000256" key="4">
    <source>
        <dbReference type="ARBA" id="ARBA00022643"/>
    </source>
</evidence>
<comment type="function">
    <text evidence="9">Catalyzes the synthesis of 5,6-dihydrouridine (D), a modified base found in the D-loop of most tRNAs, via the reduction of the C5-C6 double bond in target uridines. Specifically modifies U16 in tRNAs.</text>
</comment>
<dbReference type="PANTHER" id="PTHR11082">
    <property type="entry name" value="TRNA-DIHYDROURIDINE SYNTHASE"/>
    <property type="match status" value="1"/>
</dbReference>
<evidence type="ECO:0000256" key="11">
    <source>
        <dbReference type="PIRSR" id="PIRSR006621-1"/>
    </source>
</evidence>
<dbReference type="AlphaFoldDB" id="A0A222FL11"/>
<evidence type="ECO:0000256" key="2">
    <source>
        <dbReference type="ARBA" id="ARBA00022555"/>
    </source>
</evidence>
<evidence type="ECO:0000256" key="1">
    <source>
        <dbReference type="ARBA" id="ARBA00001917"/>
    </source>
</evidence>
<dbReference type="KEGG" id="bsan:CHH28_12530"/>
<feature type="binding site" evidence="9">
    <location>
        <begin position="214"/>
        <end position="216"/>
    </location>
    <ligand>
        <name>FMN</name>
        <dbReference type="ChEBI" id="CHEBI:58210"/>
    </ligand>
</feature>
<sequence length="353" mass="39127">MTFSGSLPFSQHTHAPYIALAPMEGLMDFNLRAILTAQGGIDHCVTEFIRITDQRLPERVFKRFCPELLTDGKTASGTPVHIQLLGSNPEMMAANAQKAAKLGAPAIDLNFGCPAKTVNKSQGGAVLLQWPDKLHAISKAVREAVPDHIPVSAKMRLGFTDKSLALENADALASAGIQWLTVHARTKTEGYKPPAHWQWIDRIRQQIAIPVLANGEVWNETDARDCLAHSGCDLLMIGRGLVAIPDLGRRIKHSWSSQQGPDPQFTPASWQQRLQLLPVLAAQLDHLADKALTDRLKQWLHYFSMQSDAIATVFTAVKRERQREAFFTALAGAIEAAEQQNQWQQYNYQHSGF</sequence>
<dbReference type="CDD" id="cd02801">
    <property type="entry name" value="DUS_like_FMN"/>
    <property type="match status" value="1"/>
</dbReference>
<accession>A0A222FL11</accession>
<feature type="active site" description="Proton donor" evidence="9 11">
    <location>
        <position position="113"/>
    </location>
</feature>
<keyword evidence="8 9" id="KW-0560">Oxidoreductase</keyword>
<dbReference type="OrthoDB" id="5289281at2"/>
<keyword evidence="15" id="KW-1185">Reference proteome</keyword>
<feature type="site" description="Interacts with tRNA" evidence="9">
    <location>
        <position position="191"/>
    </location>
</feature>
<dbReference type="InterPro" id="IPR018517">
    <property type="entry name" value="tRNA_hU_synthase_CS"/>
</dbReference>
<reference evidence="14 15" key="1">
    <citation type="submission" date="2017-07" db="EMBL/GenBank/DDBJ databases">
        <title>Annotated genome sequence of Bacterioplanes sanyensis isolated from Red Sea.</title>
        <authorList>
            <person name="Rehman Z.U."/>
        </authorList>
    </citation>
    <scope>NUCLEOTIDE SEQUENCE [LARGE SCALE GENOMIC DNA]</scope>
    <source>
        <strain evidence="14 15">NV9</strain>
    </source>
</reference>
<dbReference type="Gene3D" id="1.20.225.30">
    <property type="entry name" value="Dihydrouridine synthase, C-terminal recognition domain"/>
    <property type="match status" value="1"/>
</dbReference>
<evidence type="ECO:0000256" key="12">
    <source>
        <dbReference type="PIRSR" id="PIRSR006621-2"/>
    </source>
</evidence>
<keyword evidence="2 9" id="KW-0820">tRNA-binding</keyword>
<name>A0A222FL11_9GAMM</name>
<dbReference type="GO" id="GO:0010181">
    <property type="term" value="F:FMN binding"/>
    <property type="evidence" value="ECO:0007669"/>
    <property type="project" value="UniProtKB-UniRule"/>
</dbReference>
<comment type="cofactor">
    <cofactor evidence="1 9 10 12">
        <name>FMN</name>
        <dbReference type="ChEBI" id="CHEBI:58210"/>
    </cofactor>
</comment>
<dbReference type="PANTHER" id="PTHR11082:SF26">
    <property type="entry name" value="TRNA-DIHYDROURIDINE(16) SYNTHASE"/>
    <property type="match status" value="1"/>
</dbReference>
<feature type="binding site" evidence="9 12">
    <location>
        <position position="154"/>
    </location>
    <ligand>
        <name>FMN</name>
        <dbReference type="ChEBI" id="CHEBI:58210"/>
    </ligand>
</feature>
<evidence type="ECO:0000256" key="6">
    <source>
        <dbReference type="ARBA" id="ARBA00022857"/>
    </source>
</evidence>
<dbReference type="InterPro" id="IPR042270">
    <property type="entry name" value="DusC_C"/>
</dbReference>
<dbReference type="Pfam" id="PF01207">
    <property type="entry name" value="Dus"/>
    <property type="match status" value="1"/>
</dbReference>
<dbReference type="InterPro" id="IPR013785">
    <property type="entry name" value="Aldolase_TIM"/>
</dbReference>
<proteinExistence type="inferred from homology"/>
<protein>
    <recommendedName>
        <fullName evidence="9">tRNA-dihydrouridine(16) synthase</fullName>
        <ecNumber evidence="9">1.3.1.-</ecNumber>
    </recommendedName>
    <alternativeName>
        <fullName evidence="9">U16-specific dihydrouridine synthase</fullName>
        <shortName evidence="9">U16-specific Dus</shortName>
    </alternativeName>
    <alternativeName>
        <fullName evidence="9">tRNA-dihydrouridine synthase C</fullName>
    </alternativeName>
</protein>
<dbReference type="InterPro" id="IPR035587">
    <property type="entry name" value="DUS-like_FMN-bd"/>
</dbReference>
<evidence type="ECO:0000256" key="8">
    <source>
        <dbReference type="ARBA" id="ARBA00023002"/>
    </source>
</evidence>
<dbReference type="Proteomes" id="UP000202440">
    <property type="component" value="Chromosome"/>
</dbReference>
<dbReference type="PIRSF" id="PIRSF006621">
    <property type="entry name" value="Dus"/>
    <property type="match status" value="1"/>
</dbReference>
<organism evidence="14 15">
    <name type="scientific">Bacterioplanes sanyensis</name>
    <dbReference type="NCBI Taxonomy" id="1249553"/>
    <lineage>
        <taxon>Bacteria</taxon>
        <taxon>Pseudomonadati</taxon>
        <taxon>Pseudomonadota</taxon>
        <taxon>Gammaproteobacteria</taxon>
        <taxon>Oceanospirillales</taxon>
        <taxon>Oceanospirillaceae</taxon>
        <taxon>Bacterioplanes</taxon>
    </lineage>
</organism>
<feature type="binding site" evidence="9 12">
    <location>
        <position position="83"/>
    </location>
    <ligand>
        <name>FMN</name>
        <dbReference type="ChEBI" id="CHEBI:58210"/>
    </ligand>
</feature>
<dbReference type="EMBL" id="CP022530">
    <property type="protein sequence ID" value="ASP39449.1"/>
    <property type="molecule type" value="Genomic_DNA"/>
</dbReference>
<comment type="catalytic activity">
    <reaction evidence="9">
        <text>5,6-dihydrouridine(16) in tRNA + NADP(+) = uridine(16) in tRNA + NADPH + H(+)</text>
        <dbReference type="Rhea" id="RHEA:53376"/>
        <dbReference type="Rhea" id="RHEA-COMP:13543"/>
        <dbReference type="Rhea" id="RHEA-COMP:13544"/>
        <dbReference type="ChEBI" id="CHEBI:15378"/>
        <dbReference type="ChEBI" id="CHEBI:57783"/>
        <dbReference type="ChEBI" id="CHEBI:58349"/>
        <dbReference type="ChEBI" id="CHEBI:65315"/>
        <dbReference type="ChEBI" id="CHEBI:74443"/>
    </reaction>
</comment>
<feature type="site" description="Interacts with tRNA; defines subfamily-specific binding signature" evidence="9">
    <location>
        <position position="295"/>
    </location>
</feature>
<feature type="site" description="Interacts with tRNA; defines subfamily-specific binding signature" evidence="9">
    <location>
        <position position="318"/>
    </location>
</feature>
<comment type="catalytic activity">
    <reaction evidence="9">
        <text>5,6-dihydrouridine(16) in tRNA + NAD(+) = uridine(16) in tRNA + NADH + H(+)</text>
        <dbReference type="Rhea" id="RHEA:53380"/>
        <dbReference type="Rhea" id="RHEA-COMP:13543"/>
        <dbReference type="Rhea" id="RHEA-COMP:13544"/>
        <dbReference type="ChEBI" id="CHEBI:15378"/>
        <dbReference type="ChEBI" id="CHEBI:57540"/>
        <dbReference type="ChEBI" id="CHEBI:57945"/>
        <dbReference type="ChEBI" id="CHEBI:65315"/>
        <dbReference type="ChEBI" id="CHEBI:74443"/>
    </reaction>
</comment>
<keyword evidence="4 9" id="KW-0288">FMN</keyword>
<evidence type="ECO:0000313" key="14">
    <source>
        <dbReference type="EMBL" id="ASP39449.1"/>
    </source>
</evidence>
<comment type="similarity">
    <text evidence="10">Belongs to the dus family.</text>
</comment>
<evidence type="ECO:0000259" key="13">
    <source>
        <dbReference type="Pfam" id="PF01207"/>
    </source>
</evidence>
<feature type="site" description="Interacts with tRNA; defines subfamily-specific binding signature" evidence="9">
    <location>
        <position position="297"/>
    </location>
</feature>
<dbReference type="EC" id="1.3.1.-" evidence="9"/>
<keyword evidence="7 9" id="KW-0694">RNA-binding</keyword>
<keyword evidence="5 9" id="KW-0819">tRNA processing</keyword>
<evidence type="ECO:0000256" key="9">
    <source>
        <dbReference type="HAMAP-Rule" id="MF_02043"/>
    </source>
</evidence>
<dbReference type="InterPro" id="IPR001269">
    <property type="entry name" value="DUS_fam"/>
</dbReference>
<dbReference type="GO" id="GO:0000049">
    <property type="term" value="F:tRNA binding"/>
    <property type="evidence" value="ECO:0007669"/>
    <property type="project" value="UniProtKB-UniRule"/>
</dbReference>
<comment type="similarity">
    <text evidence="9">Belongs to the Dus family. DusC subfamily.</text>
</comment>
<dbReference type="Gene3D" id="3.20.20.70">
    <property type="entry name" value="Aldolase class I"/>
    <property type="match status" value="1"/>
</dbReference>
<keyword evidence="12" id="KW-0547">Nucleotide-binding</keyword>
<dbReference type="SUPFAM" id="SSF51395">
    <property type="entry name" value="FMN-linked oxidoreductases"/>
    <property type="match status" value="1"/>
</dbReference>
<evidence type="ECO:0000256" key="5">
    <source>
        <dbReference type="ARBA" id="ARBA00022694"/>
    </source>
</evidence>
<dbReference type="InterPro" id="IPR032886">
    <property type="entry name" value="DusC"/>
</dbReference>
<evidence type="ECO:0000256" key="3">
    <source>
        <dbReference type="ARBA" id="ARBA00022630"/>
    </source>
</evidence>
<evidence type="ECO:0000256" key="10">
    <source>
        <dbReference type="PIRNR" id="PIRNR006621"/>
    </source>
</evidence>
<dbReference type="HAMAP" id="MF_02043">
    <property type="entry name" value="DusC_subfam"/>
    <property type="match status" value="1"/>
</dbReference>
<gene>
    <name evidence="9" type="primary">dusC</name>
    <name evidence="14" type="ORF">CHH28_12530</name>
</gene>
<dbReference type="PROSITE" id="PS01136">
    <property type="entry name" value="UPF0034"/>
    <property type="match status" value="1"/>
</dbReference>
<feature type="binding site" evidence="12">
    <location>
        <position position="183"/>
    </location>
    <ligand>
        <name>FMN</name>
        <dbReference type="ChEBI" id="CHEBI:58210"/>
    </ligand>
</feature>
<feature type="domain" description="DUS-like FMN-binding" evidence="13">
    <location>
        <begin position="20"/>
        <end position="308"/>
    </location>
</feature>
<evidence type="ECO:0000313" key="15">
    <source>
        <dbReference type="Proteomes" id="UP000202440"/>
    </source>
</evidence>
<dbReference type="GO" id="GO:0050660">
    <property type="term" value="F:flavin adenine dinucleotide binding"/>
    <property type="evidence" value="ECO:0007669"/>
    <property type="project" value="InterPro"/>
</dbReference>
<dbReference type="RefSeq" id="WP_094060627.1">
    <property type="nucleotide sequence ID" value="NZ_CP022530.1"/>
</dbReference>
<evidence type="ECO:0000256" key="7">
    <source>
        <dbReference type="ARBA" id="ARBA00022884"/>
    </source>
</evidence>